<reference evidence="1" key="2">
    <citation type="submission" date="2022-09" db="EMBL/GenBank/DDBJ databases">
        <authorList>
            <person name="Cesa-Luna C."/>
            <person name="Girard L."/>
            <person name="Lood C."/>
            <person name="Hofte M."/>
            <person name="De Mot R."/>
        </authorList>
    </citation>
    <scope>NUCLEOTIDE SEQUENCE</scope>
    <source>
        <strain evidence="1">COR51</strain>
    </source>
</reference>
<accession>A0ABT2VDX9</accession>
<organism evidence="1 2">
    <name type="scientific">Pseudomonas peradeniyensis</name>
    <dbReference type="NCBI Taxonomy" id="2745488"/>
    <lineage>
        <taxon>Bacteria</taxon>
        <taxon>Pseudomonadati</taxon>
        <taxon>Pseudomonadota</taxon>
        <taxon>Gammaproteobacteria</taxon>
        <taxon>Pseudomonadales</taxon>
        <taxon>Pseudomonadaceae</taxon>
        <taxon>Pseudomonas</taxon>
    </lineage>
</organism>
<protein>
    <recommendedName>
        <fullName evidence="3">Alpha/beta hydrolase</fullName>
    </recommendedName>
</protein>
<dbReference type="SUPFAM" id="SSF53474">
    <property type="entry name" value="alpha/beta-Hydrolases"/>
    <property type="match status" value="1"/>
</dbReference>
<proteinExistence type="predicted"/>
<name>A0ABT2VDX9_9PSED</name>
<dbReference type="InterPro" id="IPR029058">
    <property type="entry name" value="AB_hydrolase_fold"/>
</dbReference>
<dbReference type="EMBL" id="JAOSLA010000028">
    <property type="protein sequence ID" value="MCU7239793.1"/>
    <property type="molecule type" value="Genomic_DNA"/>
</dbReference>
<gene>
    <name evidence="1" type="ORF">OC929_17205</name>
</gene>
<dbReference type="RefSeq" id="WP_156329658.1">
    <property type="nucleotide sequence ID" value="NZ_JAOSLA010000028.1"/>
</dbReference>
<dbReference type="Proteomes" id="UP001139994">
    <property type="component" value="Unassembled WGS sequence"/>
</dbReference>
<reference evidence="1" key="3">
    <citation type="journal article" date="2023" name="mSystems">
        <title>Charting the Lipopeptidome of Nonpathogenic Pseudomonas.</title>
        <authorList>
            <person name="Cesa-Luna C."/>
            <person name="Geudens N."/>
            <person name="Girard L."/>
            <person name="De Roo V."/>
            <person name="Maklad H.R."/>
            <person name="Martins J.C."/>
            <person name="Hofte M."/>
            <person name="De Mot R."/>
        </authorList>
    </citation>
    <scope>NUCLEOTIDE SEQUENCE</scope>
    <source>
        <strain evidence="1">COR51</strain>
    </source>
</reference>
<evidence type="ECO:0000313" key="2">
    <source>
        <dbReference type="Proteomes" id="UP001139994"/>
    </source>
</evidence>
<dbReference type="Gene3D" id="3.40.50.1820">
    <property type="entry name" value="alpha/beta hydrolase"/>
    <property type="match status" value="1"/>
</dbReference>
<evidence type="ECO:0008006" key="3">
    <source>
        <dbReference type="Google" id="ProtNLM"/>
    </source>
</evidence>
<evidence type="ECO:0000313" key="1">
    <source>
        <dbReference type="EMBL" id="MCU7239793.1"/>
    </source>
</evidence>
<comment type="caution">
    <text evidence="1">The sequence shown here is derived from an EMBL/GenBank/DDBJ whole genome shotgun (WGS) entry which is preliminary data.</text>
</comment>
<sequence>MVGNVSTVCRVVLVVIFSWVLAGLSGCKPEMLTSPIPSPFTVASLPIGAAGIGDDRQLFANHLAAELARSPMGRASSVQAWIHWPEQAVAGPTSEVSLRGVSVLVIPGIFGDCVADQSLPFSDGTTRTPVRNLTEGYTYLASLGLRRVRAVAVGGRVSSMTNGMTIADAIRQEAMDPAVLRIVVVGYSKGAADTLEALAQLGNRGLPRKPLSFVSLSGVVMGTPLADTHDDLYKKLASRFNGLQCTPSDGHEVTSLTRRERVRWLANHPRLPEVNSYTVLAYTAAEDVSPGLRPFYERLARVDPRNDGQMLAAEAVLPGSTLLAEVKSDHWTYVLPLRDHPNVLVRGAAANRSFPRAAFFRALLRTVVELDEARQRRNDLAVSQRKL</sequence>
<keyword evidence="2" id="KW-1185">Reference proteome</keyword>
<reference evidence="1" key="1">
    <citation type="journal article" date="2022" name="Microbiol. Spectr.">
        <title>An Nuclear Magnetic Resonance Fingerprint Matching Approach for the Identification and Structural Re-Evaluation of Pseudomonas Lipopeptides.</title>
        <authorList>
            <person name="De Roo V."/>
            <person name="Verleysen Y."/>
            <person name="Kovacs B."/>
            <person name="De Vleeschouwer M."/>
            <person name="Muangkaew P."/>
            <person name="Girard L."/>
            <person name="Hofte M."/>
            <person name="De Mot R."/>
            <person name="Madder A."/>
            <person name="Geudens N."/>
            <person name="Martins J.C."/>
        </authorList>
    </citation>
    <scope>NUCLEOTIDE SEQUENCE</scope>
    <source>
        <strain evidence="1">COR51</strain>
    </source>
</reference>